<dbReference type="Proteomes" id="UP001589776">
    <property type="component" value="Unassembled WGS sequence"/>
</dbReference>
<dbReference type="EMBL" id="JBHLWN010000053">
    <property type="protein sequence ID" value="MFC0213520.1"/>
    <property type="molecule type" value="Genomic_DNA"/>
</dbReference>
<dbReference type="Pfam" id="PF01944">
    <property type="entry name" value="SpoIIM"/>
    <property type="match status" value="1"/>
</dbReference>
<feature type="transmembrane region" description="Helical" evidence="1">
    <location>
        <begin position="150"/>
        <end position="170"/>
    </location>
</feature>
<evidence type="ECO:0000313" key="2">
    <source>
        <dbReference type="EMBL" id="MFC0213520.1"/>
    </source>
</evidence>
<accession>A0ABV6DLJ2</accession>
<feature type="transmembrane region" description="Helical" evidence="1">
    <location>
        <begin position="79"/>
        <end position="97"/>
    </location>
</feature>
<dbReference type="InterPro" id="IPR002798">
    <property type="entry name" value="SpoIIM-like"/>
</dbReference>
<gene>
    <name evidence="2" type="ORF">ACFFK0_13820</name>
</gene>
<feature type="transmembrane region" description="Helical" evidence="1">
    <location>
        <begin position="55"/>
        <end position="72"/>
    </location>
</feature>
<protein>
    <submittedName>
        <fullName evidence="2">Stage II sporulation protein M</fullName>
    </submittedName>
</protein>
<evidence type="ECO:0000256" key="1">
    <source>
        <dbReference type="SAM" id="Phobius"/>
    </source>
</evidence>
<evidence type="ECO:0000313" key="3">
    <source>
        <dbReference type="Proteomes" id="UP001589776"/>
    </source>
</evidence>
<reference evidence="2 3" key="1">
    <citation type="submission" date="2024-09" db="EMBL/GenBank/DDBJ databases">
        <authorList>
            <person name="Sun Q."/>
            <person name="Mori K."/>
        </authorList>
    </citation>
    <scope>NUCLEOTIDE SEQUENCE [LARGE SCALE GENOMIC DNA]</scope>
    <source>
        <strain evidence="2 3">CCM 7759</strain>
    </source>
</reference>
<keyword evidence="1" id="KW-1133">Transmembrane helix</keyword>
<organism evidence="2 3">
    <name type="scientific">Paenibacillus chartarius</name>
    <dbReference type="NCBI Taxonomy" id="747481"/>
    <lineage>
        <taxon>Bacteria</taxon>
        <taxon>Bacillati</taxon>
        <taxon>Bacillota</taxon>
        <taxon>Bacilli</taxon>
        <taxon>Bacillales</taxon>
        <taxon>Paenibacillaceae</taxon>
        <taxon>Paenibacillus</taxon>
    </lineage>
</organism>
<dbReference type="RefSeq" id="WP_377470868.1">
    <property type="nucleotide sequence ID" value="NZ_JBHLWN010000053.1"/>
</dbReference>
<name>A0ABV6DLJ2_9BACL</name>
<keyword evidence="1" id="KW-0812">Transmembrane</keyword>
<comment type="caution">
    <text evidence="2">The sequence shown here is derived from an EMBL/GenBank/DDBJ whole genome shotgun (WGS) entry which is preliminary data.</text>
</comment>
<proteinExistence type="predicted"/>
<feature type="transmembrane region" description="Helical" evidence="1">
    <location>
        <begin position="12"/>
        <end position="35"/>
    </location>
</feature>
<feature type="transmembrane region" description="Helical" evidence="1">
    <location>
        <begin position="103"/>
        <end position="129"/>
    </location>
</feature>
<keyword evidence="1" id="KW-0472">Membrane</keyword>
<sequence>MRLVYRIIKENRIILLAGLSMWVFVLAATFLSILLQGPPEQGNNLPPVHLPWSQIFMHNAGLAILYIILGNLTFGSLAFLLMLYNIYIVSYAIYYTYMHTGSIGFSIAIIFTHGILEIAAMLLCFLLSTTSLRWAMNKIYKKTIFSINSVETKAGLVVCMMLLYLVASVIESYLSPIVPAKFLGLEIVQ</sequence>
<keyword evidence="3" id="KW-1185">Reference proteome</keyword>